<evidence type="ECO:0000313" key="8">
    <source>
        <dbReference type="Proteomes" id="UP000813385"/>
    </source>
</evidence>
<dbReference type="GO" id="GO:0016887">
    <property type="term" value="F:ATP hydrolysis activity"/>
    <property type="evidence" value="ECO:0007669"/>
    <property type="project" value="InterPro"/>
</dbReference>
<gene>
    <name evidence="7" type="ORF">B0T11DRAFT_309537</name>
</gene>
<dbReference type="InterPro" id="IPR003593">
    <property type="entry name" value="AAA+_ATPase"/>
</dbReference>
<dbReference type="SUPFAM" id="SSF52540">
    <property type="entry name" value="P-loop containing nucleoside triphosphate hydrolases"/>
    <property type="match status" value="1"/>
</dbReference>
<dbReference type="Gene3D" id="1.10.8.60">
    <property type="match status" value="1"/>
</dbReference>
<comment type="subcellular location">
    <subcellularLocation>
        <location evidence="1">Mitochondrion outer membrane</location>
        <topology evidence="1">Single-pass membrane protein</topology>
    </subcellularLocation>
</comment>
<dbReference type="Pfam" id="PF17862">
    <property type="entry name" value="AAA_lid_3"/>
    <property type="match status" value="1"/>
</dbReference>
<keyword evidence="3" id="KW-1000">Mitochondrion outer membrane</keyword>
<dbReference type="SMART" id="SM00382">
    <property type="entry name" value="AAA"/>
    <property type="match status" value="1"/>
</dbReference>
<evidence type="ECO:0000256" key="5">
    <source>
        <dbReference type="SAM" id="MobiDB-lite"/>
    </source>
</evidence>
<evidence type="ECO:0000256" key="3">
    <source>
        <dbReference type="ARBA" id="ARBA00022787"/>
    </source>
</evidence>
<keyword evidence="2" id="KW-0547">Nucleotide-binding</keyword>
<feature type="compositionally biased region" description="Low complexity" evidence="5">
    <location>
        <begin position="86"/>
        <end position="104"/>
    </location>
</feature>
<evidence type="ECO:0000313" key="7">
    <source>
        <dbReference type="EMBL" id="KAH7366710.1"/>
    </source>
</evidence>
<sequence>MHSPGPRALPSLSAVALAATRLTPSSRRHFHTSLRLRNNTSDAAPTSDGNKPPGKPEAEQQGTASKSDFDSAVETTTKRAKNSAFTSSRLRSTRSRPSSSDLPPVHIPKVFLRGNITPHDPENRLKILADDPVWHKGYVGAQWHDWLWRDLETVLDTASLNPGTLQLALEELPQGVNGVSLRRIELLGETARWLSMCLRDKWAATLDQRSPAPDAPKDLSLVFLDAKNTSPVVSAILSPERRVDPSKGSGNQAAIEIDDFFLRTRIEDTIQQAASNDASTGDGLARRTYTAGSWTLEYHGSRIFDSKLLGELTTAVRAEFSLTAEEGPSRREMRRPLVVAHIPNYNGTYATRKLGTRVASQLEADLLRIDAHDLAMIVGGYLGQDPAYSRGPISMLAYRTAEMNGRLTKGVDSSDSGDDDLSADVESAWVNIRQAAPNSSFKTPVEEELQRIKGGARDYVLPSVDKWENLKINAALEQIVQAAVNRTDDATRPLIIQIDNFIELNMTLEGALLIGRLRALVDEMWQGGKKIVILGTSAVQDPSEQFVSTLGDIGFEECLIRLPLQLHKIPGGQAKREKRELLDFLQENLRNIHIMSRALASRGNPDTSFVSELTSWASITPGLVDSLDGVSNHRPTPVRGLEPELFPEVVTTTVMPVADVYHAARLLHVATPGSNAVASRSIVNHFIDVFGSKTFGSGAGQSEAHGDKETTDESQASTKSKAEPERMASGGKYNDFEKKLLTGLIDVNEIRTTFADVHAPPETIAALKLLTSLSLKRPEAFTYGILANDRIPGCLLYGPPGTGKTLLAKAVAKESGANMLEVSGASINDMYVGQSEKNVRALFSLAKKLSPLVIFIDEADALFAARGQSRSRPSHRETINQFLREWDGMNNTKAFIMVATNRPFDLDDAVLRRLPRKILVDLPLHADRTAILNIMLKDERLDDSVSIETIARSAVLYSGSDLKNLCVAAAMAAVQEELEDAGKHEGPEPYVFPERRTLNKRHFDKAAGEIAASISEDMDSLKAIRKFDQKYGDQRSRQKKPKSMGFGVVQAPQDAEEARVRQPVPA</sequence>
<dbReference type="InterPro" id="IPR003959">
    <property type="entry name" value="ATPase_AAA_core"/>
</dbReference>
<evidence type="ECO:0000256" key="2">
    <source>
        <dbReference type="ARBA" id="ARBA00022741"/>
    </source>
</evidence>
<evidence type="ECO:0000256" key="1">
    <source>
        <dbReference type="ARBA" id="ARBA00004572"/>
    </source>
</evidence>
<protein>
    <submittedName>
        <fullName evidence="7">Spastin</fullName>
    </submittedName>
</protein>
<dbReference type="Gene3D" id="3.40.50.300">
    <property type="entry name" value="P-loop containing nucleotide triphosphate hydrolases"/>
    <property type="match status" value="1"/>
</dbReference>
<dbReference type="OrthoDB" id="39734at2759"/>
<evidence type="ECO:0000256" key="4">
    <source>
        <dbReference type="ARBA" id="ARBA00022840"/>
    </source>
</evidence>
<feature type="region of interest" description="Disordered" evidence="5">
    <location>
        <begin position="1029"/>
        <end position="1066"/>
    </location>
</feature>
<dbReference type="InterPro" id="IPR041569">
    <property type="entry name" value="AAA_lid_3"/>
</dbReference>
<dbReference type="PANTHER" id="PTHR45644">
    <property type="entry name" value="AAA ATPASE, PUTATIVE (AFU_ORTHOLOGUE AFUA_2G12920)-RELATED-RELATED"/>
    <property type="match status" value="1"/>
</dbReference>
<organism evidence="7 8">
    <name type="scientific">Plectosphaerella cucumerina</name>
    <dbReference type="NCBI Taxonomy" id="40658"/>
    <lineage>
        <taxon>Eukaryota</taxon>
        <taxon>Fungi</taxon>
        <taxon>Dikarya</taxon>
        <taxon>Ascomycota</taxon>
        <taxon>Pezizomycotina</taxon>
        <taxon>Sordariomycetes</taxon>
        <taxon>Hypocreomycetidae</taxon>
        <taxon>Glomerellales</taxon>
        <taxon>Plectosphaerellaceae</taxon>
        <taxon>Plectosphaerella</taxon>
    </lineage>
</organism>
<dbReference type="InterPro" id="IPR051701">
    <property type="entry name" value="Mito_OM_Translocase_MSP1"/>
</dbReference>
<keyword evidence="3" id="KW-0496">Mitochondrion</keyword>
<dbReference type="PANTHER" id="PTHR45644:SF56">
    <property type="entry name" value="AAA ATPASE, PUTATIVE (AFU_ORTHOLOGUE AFUA_2G12920)-RELATED"/>
    <property type="match status" value="1"/>
</dbReference>
<comment type="caution">
    <text evidence="7">The sequence shown here is derived from an EMBL/GenBank/DDBJ whole genome shotgun (WGS) entry which is preliminary data.</text>
</comment>
<feature type="region of interest" description="Disordered" evidence="5">
    <location>
        <begin position="698"/>
        <end position="730"/>
    </location>
</feature>
<accession>A0A8K0TFQ3</accession>
<dbReference type="Proteomes" id="UP000813385">
    <property type="component" value="Unassembled WGS sequence"/>
</dbReference>
<dbReference type="GO" id="GO:0005741">
    <property type="term" value="C:mitochondrial outer membrane"/>
    <property type="evidence" value="ECO:0007669"/>
    <property type="project" value="UniProtKB-SubCell"/>
</dbReference>
<dbReference type="InterPro" id="IPR027417">
    <property type="entry name" value="P-loop_NTPase"/>
</dbReference>
<dbReference type="Pfam" id="PF00004">
    <property type="entry name" value="AAA"/>
    <property type="match status" value="1"/>
</dbReference>
<reference evidence="7" key="1">
    <citation type="journal article" date="2021" name="Nat. Commun.">
        <title>Genetic determinants of endophytism in the Arabidopsis root mycobiome.</title>
        <authorList>
            <person name="Mesny F."/>
            <person name="Miyauchi S."/>
            <person name="Thiergart T."/>
            <person name="Pickel B."/>
            <person name="Atanasova L."/>
            <person name="Karlsson M."/>
            <person name="Huettel B."/>
            <person name="Barry K.W."/>
            <person name="Haridas S."/>
            <person name="Chen C."/>
            <person name="Bauer D."/>
            <person name="Andreopoulos W."/>
            <person name="Pangilinan J."/>
            <person name="LaButti K."/>
            <person name="Riley R."/>
            <person name="Lipzen A."/>
            <person name="Clum A."/>
            <person name="Drula E."/>
            <person name="Henrissat B."/>
            <person name="Kohler A."/>
            <person name="Grigoriev I.V."/>
            <person name="Martin F.M."/>
            <person name="Hacquard S."/>
        </authorList>
    </citation>
    <scope>NUCLEOTIDE SEQUENCE</scope>
    <source>
        <strain evidence="7">MPI-CAGE-AT-0016</strain>
    </source>
</reference>
<keyword evidence="4" id="KW-0067">ATP-binding</keyword>
<feature type="compositionally biased region" description="Polar residues" evidence="5">
    <location>
        <begin position="35"/>
        <end position="49"/>
    </location>
</feature>
<feature type="domain" description="AAA+ ATPase" evidence="6">
    <location>
        <begin position="790"/>
        <end position="924"/>
    </location>
</feature>
<keyword evidence="8" id="KW-1185">Reference proteome</keyword>
<keyword evidence="3" id="KW-0472">Membrane</keyword>
<proteinExistence type="predicted"/>
<dbReference type="AlphaFoldDB" id="A0A8K0TFQ3"/>
<name>A0A8K0TFQ3_9PEZI</name>
<evidence type="ECO:0000259" key="6">
    <source>
        <dbReference type="SMART" id="SM00382"/>
    </source>
</evidence>
<feature type="region of interest" description="Disordered" evidence="5">
    <location>
        <begin position="20"/>
        <end position="104"/>
    </location>
</feature>
<dbReference type="EMBL" id="JAGPXD010000002">
    <property type="protein sequence ID" value="KAH7366710.1"/>
    <property type="molecule type" value="Genomic_DNA"/>
</dbReference>
<dbReference type="GO" id="GO:0005524">
    <property type="term" value="F:ATP binding"/>
    <property type="evidence" value="ECO:0007669"/>
    <property type="project" value="UniProtKB-KW"/>
</dbReference>